<accession>A0ACC0B7A9</accession>
<proteinExistence type="predicted"/>
<organism evidence="1 2">
    <name type="scientific">Catharanthus roseus</name>
    <name type="common">Madagascar periwinkle</name>
    <name type="synonym">Vinca rosea</name>
    <dbReference type="NCBI Taxonomy" id="4058"/>
    <lineage>
        <taxon>Eukaryota</taxon>
        <taxon>Viridiplantae</taxon>
        <taxon>Streptophyta</taxon>
        <taxon>Embryophyta</taxon>
        <taxon>Tracheophyta</taxon>
        <taxon>Spermatophyta</taxon>
        <taxon>Magnoliopsida</taxon>
        <taxon>eudicotyledons</taxon>
        <taxon>Gunneridae</taxon>
        <taxon>Pentapetalae</taxon>
        <taxon>asterids</taxon>
        <taxon>lamiids</taxon>
        <taxon>Gentianales</taxon>
        <taxon>Apocynaceae</taxon>
        <taxon>Rauvolfioideae</taxon>
        <taxon>Vinceae</taxon>
        <taxon>Catharanthinae</taxon>
        <taxon>Catharanthus</taxon>
    </lineage>
</organism>
<dbReference type="Proteomes" id="UP001060085">
    <property type="component" value="Linkage Group LG04"/>
</dbReference>
<sequence>MKGVIIKFYVETSRLRPQQRKENIQKSTHLVILPSSSKLQNTTRTQGYDRRAELLTYAQNLRNANAQRPPKWQPLRSSMSKHKKWRRSPSSFSFSKIRLSSPRLFYRSNRQCRYERINTEDYNRVQRSSRTPKIKRKSHFCEKFKRLIKEFSCGYQCVG</sequence>
<gene>
    <name evidence="1" type="ORF">M9H77_18392</name>
</gene>
<protein>
    <submittedName>
        <fullName evidence="1">Uncharacterized protein</fullName>
    </submittedName>
</protein>
<name>A0ACC0B7A9_CATRO</name>
<keyword evidence="2" id="KW-1185">Reference proteome</keyword>
<comment type="caution">
    <text evidence="1">The sequence shown here is derived from an EMBL/GenBank/DDBJ whole genome shotgun (WGS) entry which is preliminary data.</text>
</comment>
<dbReference type="EMBL" id="CM044704">
    <property type="protein sequence ID" value="KAI5668539.1"/>
    <property type="molecule type" value="Genomic_DNA"/>
</dbReference>
<evidence type="ECO:0000313" key="2">
    <source>
        <dbReference type="Proteomes" id="UP001060085"/>
    </source>
</evidence>
<evidence type="ECO:0000313" key="1">
    <source>
        <dbReference type="EMBL" id="KAI5668539.1"/>
    </source>
</evidence>
<reference evidence="2" key="1">
    <citation type="journal article" date="2023" name="Nat. Plants">
        <title>Single-cell RNA sequencing provides a high-resolution roadmap for understanding the multicellular compartmentation of specialized metabolism.</title>
        <authorList>
            <person name="Sun S."/>
            <person name="Shen X."/>
            <person name="Li Y."/>
            <person name="Li Y."/>
            <person name="Wang S."/>
            <person name="Li R."/>
            <person name="Zhang H."/>
            <person name="Shen G."/>
            <person name="Guo B."/>
            <person name="Wei J."/>
            <person name="Xu J."/>
            <person name="St-Pierre B."/>
            <person name="Chen S."/>
            <person name="Sun C."/>
        </authorList>
    </citation>
    <scope>NUCLEOTIDE SEQUENCE [LARGE SCALE GENOMIC DNA]</scope>
</reference>